<feature type="region of interest" description="Disordered" evidence="1">
    <location>
        <begin position="229"/>
        <end position="271"/>
    </location>
</feature>
<dbReference type="Proteomes" id="UP001165090">
    <property type="component" value="Unassembled WGS sequence"/>
</dbReference>
<evidence type="ECO:0000313" key="3">
    <source>
        <dbReference type="EMBL" id="GLI58676.1"/>
    </source>
</evidence>
<feature type="region of interest" description="Disordered" evidence="1">
    <location>
        <begin position="832"/>
        <end position="859"/>
    </location>
</feature>
<feature type="compositionally biased region" description="Pro residues" evidence="1">
    <location>
        <begin position="236"/>
        <end position="250"/>
    </location>
</feature>
<feature type="compositionally biased region" description="Gly residues" evidence="1">
    <location>
        <begin position="1197"/>
        <end position="1213"/>
    </location>
</feature>
<feature type="compositionally biased region" description="Pro residues" evidence="1">
    <location>
        <begin position="769"/>
        <end position="786"/>
    </location>
</feature>
<feature type="region of interest" description="Disordered" evidence="1">
    <location>
        <begin position="1112"/>
        <end position="1224"/>
    </location>
</feature>
<comment type="caution">
    <text evidence="3">The sequence shown here is derived from an EMBL/GenBank/DDBJ whole genome shotgun (WGS) entry which is preliminary data.</text>
</comment>
<evidence type="ECO:0000256" key="1">
    <source>
        <dbReference type="SAM" id="MobiDB-lite"/>
    </source>
</evidence>
<reference evidence="3 4" key="1">
    <citation type="journal article" date="2023" name="IScience">
        <title>Expanded male sex-determining region conserved during the evolution of homothallism in the green alga Volvox.</title>
        <authorList>
            <person name="Yamamoto K."/>
            <person name="Matsuzaki R."/>
            <person name="Mahakham W."/>
            <person name="Heman W."/>
            <person name="Sekimoto H."/>
            <person name="Kawachi M."/>
            <person name="Minakuchi Y."/>
            <person name="Toyoda A."/>
            <person name="Nozaki H."/>
        </authorList>
    </citation>
    <scope>NUCLEOTIDE SEQUENCE [LARGE SCALE GENOMIC DNA]</scope>
    <source>
        <strain evidence="3 4">NIES-4468</strain>
    </source>
</reference>
<evidence type="ECO:0000313" key="4">
    <source>
        <dbReference type="Proteomes" id="UP001165090"/>
    </source>
</evidence>
<feature type="compositionally biased region" description="Polar residues" evidence="1">
    <location>
        <begin position="744"/>
        <end position="758"/>
    </location>
</feature>
<feature type="compositionally biased region" description="Pro residues" evidence="1">
    <location>
        <begin position="1184"/>
        <end position="1193"/>
    </location>
</feature>
<dbReference type="PROSITE" id="PS50191">
    <property type="entry name" value="CRAL_TRIO"/>
    <property type="match status" value="1"/>
</dbReference>
<dbReference type="Pfam" id="PF13716">
    <property type="entry name" value="CRAL_TRIO_2"/>
    <property type="match status" value="1"/>
</dbReference>
<sequence>MDKPLDNVQLPARIDDSELGYAPRYRQSAESSDDLDEPLAYKMQYNSVYNVTDGISSRSIHSSGWKVPHVAGKASSDLNSALGPAAFFTALEPGTLQPGGSDNSDDEDSLNRIAGYTRSASLSARTAVETAAAIAARTAALSERLSFRLRTESEQQVLHTQISTELTTSVDAKRNNRDAALTVAPLVATDVAVEAEAFPSSLLNQEGVAGEGTDTAFFQGTIQPMQAWQPANQASPGPPQAPPGPDPPQSLPICEVPGNQAEFEGSGSYLAAGDGTQVQQLAMPSEEVEPYFRNPTLPSAQASAWADTIPGAPSVLNEGWPPASAGSVPSAPPTWRKSEVRSFEDVSLDLATGSAADAEAWQAHLPRPSSNGSVMGTVGLPLDSAEVVATIEHPVFDDPDVSGRDHTVPCPESKPLTALAATADTPATSNADQLLDGYRIAAAAGLISPELASLLGLVPPLAETATAAEEGQNLVAEEEDTGDSPVRAAALDGLVSEGKSAAVGAALAAAFFPQPAPLAFTGLAQQVEGDPGAAVPAGDTAVVGGHTGGRNFSTAALVQHDHAGDPFDAADTDDEAAEFIVRPPQTAHRASASGPSSAEVRPGYPKEQEFVVPNTTAVAQGLHYALQPGPQAGVEPQSLAQAARPPEAAATAAAAGIGVAMVGGAAVAAAAAANQQAVSVVGGTLRSLHGSANSAISVSGHTGGVTAPAGQAGPQALQQQQPQEPLPPSLYVRPPAPGGPCSPQGLTLPTSMRSSASPITAPGPQQPLQQPPPGPQLRPAGPPPPHLAAQAPGFGPQANFPAGRGPAGATLPSAVAANSVVAPGATPLLGPYGGAPWPQGGPGPGPYGPGPIPPRPGLPLRPLLHPGAPLGAPRPGMPPLPGQGMGTVSLGFSQAPPGGGMGPGLRPPFNGETMAPPFGGQVGVLRPPLASGAAGPRPPHVAWFPPPKPSPYPGLLYTEGRDTLGRPVVVLNTAMLPAKSKKNDVLQYLLQELQPVVKGDYVIVVLSLAMGVKASSVSSTWALGAYSSLAKPYRKNVKHIVLVQPSAWARALLTLAQPFVSKKAAHKVKKVDNLVQISDATGGEVKLESLGGRFIREIQYGLGAPPLSGLVPTPGAGVPQRPPVPGPMVPPPRGPMPPVHPAQPYQGPPGSYMPPRPMPPGSGIATPVYGPGGPRPATGGRIQGPPPPRPQFPPGTSGPGGMGVGPQPGGGNDFGAAVSPPVPR</sequence>
<accession>A0ABQ5RML5</accession>
<feature type="compositionally biased region" description="Pro residues" evidence="1">
    <location>
        <begin position="1120"/>
        <end position="1141"/>
    </location>
</feature>
<feature type="compositionally biased region" description="Pro residues" evidence="1">
    <location>
        <begin position="724"/>
        <end position="740"/>
    </location>
</feature>
<feature type="region of interest" description="Disordered" evidence="1">
    <location>
        <begin position="1"/>
        <end position="37"/>
    </location>
</feature>
<feature type="compositionally biased region" description="Low complexity" evidence="1">
    <location>
        <begin position="707"/>
        <end position="723"/>
    </location>
</feature>
<feature type="domain" description="CRAL-TRIO" evidence="2">
    <location>
        <begin position="952"/>
        <end position="1098"/>
    </location>
</feature>
<feature type="region of interest" description="Disordered" evidence="1">
    <location>
        <begin position="584"/>
        <end position="603"/>
    </location>
</feature>
<feature type="compositionally biased region" description="Pro residues" evidence="1">
    <location>
        <begin position="1151"/>
        <end position="1160"/>
    </location>
</feature>
<name>A0ABQ5RML5_9CHLO</name>
<feature type="region of interest" description="Disordered" evidence="1">
    <location>
        <begin position="699"/>
        <end position="806"/>
    </location>
</feature>
<dbReference type="EMBL" id="BSDZ01000003">
    <property type="protein sequence ID" value="GLI58676.1"/>
    <property type="molecule type" value="Genomic_DNA"/>
</dbReference>
<keyword evidence="4" id="KW-1185">Reference proteome</keyword>
<gene>
    <name evidence="3" type="ORF">VaNZ11_000419</name>
</gene>
<dbReference type="InterPro" id="IPR036865">
    <property type="entry name" value="CRAL-TRIO_dom_sf"/>
</dbReference>
<dbReference type="InterPro" id="IPR001251">
    <property type="entry name" value="CRAL-TRIO_dom"/>
</dbReference>
<organism evidence="3 4">
    <name type="scientific">Volvox africanus</name>
    <dbReference type="NCBI Taxonomy" id="51714"/>
    <lineage>
        <taxon>Eukaryota</taxon>
        <taxon>Viridiplantae</taxon>
        <taxon>Chlorophyta</taxon>
        <taxon>core chlorophytes</taxon>
        <taxon>Chlorophyceae</taxon>
        <taxon>CS clade</taxon>
        <taxon>Chlamydomonadales</taxon>
        <taxon>Volvocaceae</taxon>
        <taxon>Volvox</taxon>
    </lineage>
</organism>
<feature type="compositionally biased region" description="Pro residues" evidence="1">
    <location>
        <begin position="839"/>
        <end position="859"/>
    </location>
</feature>
<dbReference type="SUPFAM" id="SSF52087">
    <property type="entry name" value="CRAL/TRIO domain"/>
    <property type="match status" value="1"/>
</dbReference>
<proteinExistence type="predicted"/>
<dbReference type="CDD" id="cd00170">
    <property type="entry name" value="SEC14"/>
    <property type="match status" value="1"/>
</dbReference>
<protein>
    <recommendedName>
        <fullName evidence="2">CRAL-TRIO domain-containing protein</fullName>
    </recommendedName>
</protein>
<evidence type="ECO:0000259" key="2">
    <source>
        <dbReference type="PROSITE" id="PS50191"/>
    </source>
</evidence>
<dbReference type="Gene3D" id="3.40.525.10">
    <property type="entry name" value="CRAL-TRIO lipid binding domain"/>
    <property type="match status" value="1"/>
</dbReference>